<organism evidence="2 3">
    <name type="scientific">Mycena metata</name>
    <dbReference type="NCBI Taxonomy" id="1033252"/>
    <lineage>
        <taxon>Eukaryota</taxon>
        <taxon>Fungi</taxon>
        <taxon>Dikarya</taxon>
        <taxon>Basidiomycota</taxon>
        <taxon>Agaricomycotina</taxon>
        <taxon>Agaricomycetes</taxon>
        <taxon>Agaricomycetidae</taxon>
        <taxon>Agaricales</taxon>
        <taxon>Marasmiineae</taxon>
        <taxon>Mycenaceae</taxon>
        <taxon>Mycena</taxon>
    </lineage>
</organism>
<evidence type="ECO:0000313" key="3">
    <source>
        <dbReference type="Proteomes" id="UP001215598"/>
    </source>
</evidence>
<proteinExistence type="predicted"/>
<evidence type="ECO:0000256" key="1">
    <source>
        <dbReference type="SAM" id="MobiDB-lite"/>
    </source>
</evidence>
<protein>
    <submittedName>
        <fullName evidence="2">Uncharacterized protein</fullName>
    </submittedName>
</protein>
<gene>
    <name evidence="2" type="ORF">B0H16DRAFT_1475014</name>
</gene>
<feature type="compositionally biased region" description="Low complexity" evidence="1">
    <location>
        <begin position="10"/>
        <end position="25"/>
    </location>
</feature>
<evidence type="ECO:0000313" key="2">
    <source>
        <dbReference type="EMBL" id="KAJ7719273.1"/>
    </source>
</evidence>
<comment type="caution">
    <text evidence="2">The sequence shown here is derived from an EMBL/GenBank/DDBJ whole genome shotgun (WGS) entry which is preliminary data.</text>
</comment>
<accession>A0AAD7HGH1</accession>
<dbReference type="EMBL" id="JARKIB010000254">
    <property type="protein sequence ID" value="KAJ7719273.1"/>
    <property type="molecule type" value="Genomic_DNA"/>
</dbReference>
<dbReference type="AlphaFoldDB" id="A0AAD7HGH1"/>
<dbReference type="Proteomes" id="UP001215598">
    <property type="component" value="Unassembled WGS sequence"/>
</dbReference>
<feature type="region of interest" description="Disordered" evidence="1">
    <location>
        <begin position="1"/>
        <end position="57"/>
    </location>
</feature>
<keyword evidence="3" id="KW-1185">Reference proteome</keyword>
<reference evidence="2" key="1">
    <citation type="submission" date="2023-03" db="EMBL/GenBank/DDBJ databases">
        <title>Massive genome expansion in bonnet fungi (Mycena s.s.) driven by repeated elements and novel gene families across ecological guilds.</title>
        <authorList>
            <consortium name="Lawrence Berkeley National Laboratory"/>
            <person name="Harder C.B."/>
            <person name="Miyauchi S."/>
            <person name="Viragh M."/>
            <person name="Kuo A."/>
            <person name="Thoen E."/>
            <person name="Andreopoulos B."/>
            <person name="Lu D."/>
            <person name="Skrede I."/>
            <person name="Drula E."/>
            <person name="Henrissat B."/>
            <person name="Morin E."/>
            <person name="Kohler A."/>
            <person name="Barry K."/>
            <person name="LaButti K."/>
            <person name="Morin E."/>
            <person name="Salamov A."/>
            <person name="Lipzen A."/>
            <person name="Mereny Z."/>
            <person name="Hegedus B."/>
            <person name="Baldrian P."/>
            <person name="Stursova M."/>
            <person name="Weitz H."/>
            <person name="Taylor A."/>
            <person name="Grigoriev I.V."/>
            <person name="Nagy L.G."/>
            <person name="Martin F."/>
            <person name="Kauserud H."/>
        </authorList>
    </citation>
    <scope>NUCLEOTIDE SEQUENCE</scope>
    <source>
        <strain evidence="2">CBHHK182m</strain>
    </source>
</reference>
<sequence length="226" mass="25276">MDPAVTRALTKISPDSSSPTKSPPTIGDPRMLVDSSPYADRDGSDSESETQSQPELLPSSEELPLQFYLSEERVREAVRRVRRLKHAGMPCFWTASVPCKPNDVVQAFMFGFVVAEYTGVVTRYLDITAPMHVEETRASKYMDQVYKIQTRRLKKVLKGVFEQGLNWGGSTSTGEFRGETVRVGAQRVHHPFSESLVGRTVLIHLEICPISETENRSQVISVVDLC</sequence>
<name>A0AAD7HGH1_9AGAR</name>